<evidence type="ECO:0000313" key="2">
    <source>
        <dbReference type="EMBL" id="KAG0254943.1"/>
    </source>
</evidence>
<evidence type="ECO:0000256" key="1">
    <source>
        <dbReference type="SAM" id="MobiDB-lite"/>
    </source>
</evidence>
<organism evidence="2 3">
    <name type="scientific">Actinomortierella ambigua</name>
    <dbReference type="NCBI Taxonomy" id="1343610"/>
    <lineage>
        <taxon>Eukaryota</taxon>
        <taxon>Fungi</taxon>
        <taxon>Fungi incertae sedis</taxon>
        <taxon>Mucoromycota</taxon>
        <taxon>Mortierellomycotina</taxon>
        <taxon>Mortierellomycetes</taxon>
        <taxon>Mortierellales</taxon>
        <taxon>Mortierellaceae</taxon>
        <taxon>Actinomortierella</taxon>
    </lineage>
</organism>
<proteinExistence type="predicted"/>
<feature type="region of interest" description="Disordered" evidence="1">
    <location>
        <begin position="1"/>
        <end position="21"/>
    </location>
</feature>
<dbReference type="Proteomes" id="UP000807716">
    <property type="component" value="Unassembled WGS sequence"/>
</dbReference>
<evidence type="ECO:0000313" key="3">
    <source>
        <dbReference type="Proteomes" id="UP000807716"/>
    </source>
</evidence>
<dbReference type="AlphaFoldDB" id="A0A9P6PVJ9"/>
<sequence>MASRKVTPATPPQEQAPALSPERARTPWMLIADLALAQLNKLGLLRITPSVVSDEIHVSDVIKKKRMNGHWNWFTGHLLDHFFIYNQNGVN</sequence>
<accession>A0A9P6PVJ9</accession>
<comment type="caution">
    <text evidence="2">The sequence shown here is derived from an EMBL/GenBank/DDBJ whole genome shotgun (WGS) entry which is preliminary data.</text>
</comment>
<name>A0A9P6PVJ9_9FUNG</name>
<reference evidence="2" key="1">
    <citation type="journal article" date="2020" name="Fungal Divers.">
        <title>Resolving the Mortierellaceae phylogeny through synthesis of multi-gene phylogenetics and phylogenomics.</title>
        <authorList>
            <person name="Vandepol N."/>
            <person name="Liber J."/>
            <person name="Desiro A."/>
            <person name="Na H."/>
            <person name="Kennedy M."/>
            <person name="Barry K."/>
            <person name="Grigoriev I.V."/>
            <person name="Miller A.N."/>
            <person name="O'Donnell K."/>
            <person name="Stajich J.E."/>
            <person name="Bonito G."/>
        </authorList>
    </citation>
    <scope>NUCLEOTIDE SEQUENCE</scope>
    <source>
        <strain evidence="2">BC1065</strain>
    </source>
</reference>
<keyword evidence="3" id="KW-1185">Reference proteome</keyword>
<protein>
    <submittedName>
        <fullName evidence="2">Uncharacterized protein</fullName>
    </submittedName>
</protein>
<dbReference type="EMBL" id="JAAAJB010000489">
    <property type="protein sequence ID" value="KAG0254943.1"/>
    <property type="molecule type" value="Genomic_DNA"/>
</dbReference>
<gene>
    <name evidence="2" type="ORF">DFQ27_006543</name>
</gene>